<dbReference type="EMBL" id="JAGYPM010000002">
    <property type="protein sequence ID" value="MBS4190154.1"/>
    <property type="molecule type" value="Genomic_DNA"/>
</dbReference>
<feature type="domain" description="Initiator Rep protein WH1" evidence="2">
    <location>
        <begin position="16"/>
        <end position="98"/>
    </location>
</feature>
<evidence type="ECO:0000256" key="1">
    <source>
        <dbReference type="ARBA" id="ARBA00038283"/>
    </source>
</evidence>
<evidence type="ECO:0000259" key="2">
    <source>
        <dbReference type="Pfam" id="PF01051"/>
    </source>
</evidence>
<dbReference type="RefSeq" id="WP_213101625.1">
    <property type="nucleotide sequence ID" value="NZ_JAGYPM010000002.1"/>
</dbReference>
<dbReference type="InterPro" id="IPR036388">
    <property type="entry name" value="WH-like_DNA-bd_sf"/>
</dbReference>
<dbReference type="InterPro" id="IPR036390">
    <property type="entry name" value="WH_DNA-bd_sf"/>
</dbReference>
<dbReference type="Pfam" id="PF01051">
    <property type="entry name" value="Rep3_N"/>
    <property type="match status" value="1"/>
</dbReference>
<comment type="caution">
    <text evidence="3">The sequence shown here is derived from an EMBL/GenBank/DDBJ whole genome shotgun (WGS) entry which is preliminary data.</text>
</comment>
<keyword evidence="4" id="KW-1185">Reference proteome</keyword>
<evidence type="ECO:0000313" key="3">
    <source>
        <dbReference type="EMBL" id="MBS4190154.1"/>
    </source>
</evidence>
<reference evidence="3 4" key="1">
    <citation type="submission" date="2021-05" db="EMBL/GenBank/DDBJ databases">
        <title>Novel Bacillus species.</title>
        <authorList>
            <person name="Liu G."/>
        </authorList>
    </citation>
    <scope>NUCLEOTIDE SEQUENCE [LARGE SCALE GENOMIC DNA]</scope>
    <source>
        <strain evidence="3 4">FJAT-49705</strain>
    </source>
</reference>
<proteinExistence type="inferred from homology"/>
<organism evidence="3 4">
    <name type="scientific">Cytobacillus citreus</name>
    <dbReference type="NCBI Taxonomy" id="2833586"/>
    <lineage>
        <taxon>Bacteria</taxon>
        <taxon>Bacillati</taxon>
        <taxon>Bacillota</taxon>
        <taxon>Bacilli</taxon>
        <taxon>Bacillales</taxon>
        <taxon>Bacillaceae</taxon>
        <taxon>Cytobacillus</taxon>
    </lineage>
</organism>
<evidence type="ECO:0000313" key="4">
    <source>
        <dbReference type="Proteomes" id="UP000681027"/>
    </source>
</evidence>
<accession>A0ABS5NRQ7</accession>
<dbReference type="SUPFAM" id="SSF46785">
    <property type="entry name" value="Winged helix' DNA-binding domain"/>
    <property type="match status" value="1"/>
</dbReference>
<comment type="similarity">
    <text evidence="1">Belongs to the initiator RepB protein family.</text>
</comment>
<protein>
    <submittedName>
        <fullName evidence="3">Replication initiation protein</fullName>
    </submittedName>
</protein>
<gene>
    <name evidence="3" type="ORF">KHA94_08040</name>
</gene>
<dbReference type="InterPro" id="IPR000525">
    <property type="entry name" value="Initiator_Rep_WH1"/>
</dbReference>
<dbReference type="Proteomes" id="UP000681027">
    <property type="component" value="Unassembled WGS sequence"/>
</dbReference>
<dbReference type="Gene3D" id="1.10.10.10">
    <property type="entry name" value="Winged helix-like DNA-binding domain superfamily/Winged helix DNA-binding domain"/>
    <property type="match status" value="1"/>
</dbReference>
<name>A0ABS5NRQ7_9BACI</name>
<sequence>MRKNEKKTLTNYENSIKKSNELSMAKLNQGLTLNQMKLLVYAIYSTQQDGKTEFNKVDFEEKFEIEKYQTRHAKEDAQRLLDLIFSIEDLENNYFEYYNVLGNSRLSVQIS</sequence>